<dbReference type="Proteomes" id="UP000199074">
    <property type="component" value="Unassembled WGS sequence"/>
</dbReference>
<evidence type="ECO:0000256" key="10">
    <source>
        <dbReference type="SAM" id="Phobius"/>
    </source>
</evidence>
<keyword evidence="8 10" id="KW-0472">Membrane</keyword>
<evidence type="ECO:0000256" key="3">
    <source>
        <dbReference type="ARBA" id="ARBA00022449"/>
    </source>
</evidence>
<dbReference type="GO" id="GO:0042910">
    <property type="term" value="F:xenobiotic transmembrane transporter activity"/>
    <property type="evidence" value="ECO:0007669"/>
    <property type="project" value="InterPro"/>
</dbReference>
<feature type="transmembrane region" description="Helical" evidence="10">
    <location>
        <begin position="268"/>
        <end position="293"/>
    </location>
</feature>
<comment type="subcellular location">
    <subcellularLocation>
        <location evidence="1">Cell inner membrane</location>
        <topology evidence="1">Multi-pass membrane protein</topology>
    </subcellularLocation>
</comment>
<feature type="transmembrane region" description="Helical" evidence="10">
    <location>
        <begin position="151"/>
        <end position="172"/>
    </location>
</feature>
<evidence type="ECO:0000256" key="5">
    <source>
        <dbReference type="ARBA" id="ARBA00022692"/>
    </source>
</evidence>
<feature type="transmembrane region" description="Helical" evidence="10">
    <location>
        <begin position="227"/>
        <end position="256"/>
    </location>
</feature>
<keyword evidence="12" id="KW-1185">Reference proteome</keyword>
<dbReference type="NCBIfam" id="TIGR00797">
    <property type="entry name" value="matE"/>
    <property type="match status" value="1"/>
</dbReference>
<proteinExistence type="predicted"/>
<dbReference type="GO" id="GO:0005886">
    <property type="term" value="C:plasma membrane"/>
    <property type="evidence" value="ECO:0007669"/>
    <property type="project" value="UniProtKB-SubCell"/>
</dbReference>
<dbReference type="EMBL" id="FPCK01000001">
    <property type="protein sequence ID" value="SFV30535.1"/>
    <property type="molecule type" value="Genomic_DNA"/>
</dbReference>
<dbReference type="InterPro" id="IPR050222">
    <property type="entry name" value="MATE_MdtK"/>
</dbReference>
<gene>
    <name evidence="11" type="ORF">SAMN05216456_1050</name>
</gene>
<dbReference type="PANTHER" id="PTHR43298:SF2">
    <property type="entry name" value="FMN_FAD EXPORTER YEEO-RELATED"/>
    <property type="match status" value="1"/>
</dbReference>
<evidence type="ECO:0000256" key="8">
    <source>
        <dbReference type="ARBA" id="ARBA00023136"/>
    </source>
</evidence>
<feature type="transmembrane region" description="Helical" evidence="10">
    <location>
        <begin position="85"/>
        <end position="102"/>
    </location>
</feature>
<dbReference type="InterPro" id="IPR002528">
    <property type="entry name" value="MATE_fam"/>
</dbReference>
<evidence type="ECO:0000313" key="12">
    <source>
        <dbReference type="Proteomes" id="UP000199074"/>
    </source>
</evidence>
<feature type="transmembrane region" description="Helical" evidence="10">
    <location>
        <begin position="412"/>
        <end position="435"/>
    </location>
</feature>
<dbReference type="PANTHER" id="PTHR43298">
    <property type="entry name" value="MULTIDRUG RESISTANCE PROTEIN NORM-RELATED"/>
    <property type="match status" value="1"/>
</dbReference>
<reference evidence="11 12" key="1">
    <citation type="submission" date="2016-10" db="EMBL/GenBank/DDBJ databases">
        <authorList>
            <person name="de Groot N.N."/>
        </authorList>
    </citation>
    <scope>NUCLEOTIDE SEQUENCE [LARGE SCALE GENOMIC DNA]</scope>
    <source>
        <strain evidence="11 12">IPL20</strain>
    </source>
</reference>
<evidence type="ECO:0000256" key="1">
    <source>
        <dbReference type="ARBA" id="ARBA00004429"/>
    </source>
</evidence>
<accession>A0A1I7N790</accession>
<evidence type="ECO:0000256" key="4">
    <source>
        <dbReference type="ARBA" id="ARBA00022475"/>
    </source>
</evidence>
<evidence type="ECO:0000256" key="2">
    <source>
        <dbReference type="ARBA" id="ARBA00022448"/>
    </source>
</evidence>
<dbReference type="STRING" id="429728.SAMN05216456_1050"/>
<dbReference type="GO" id="GO:0006811">
    <property type="term" value="P:monoatomic ion transport"/>
    <property type="evidence" value="ECO:0007669"/>
    <property type="project" value="UniProtKB-KW"/>
</dbReference>
<keyword evidence="5 10" id="KW-0812">Transmembrane</keyword>
<dbReference type="CDD" id="cd13131">
    <property type="entry name" value="MATE_NorM_like"/>
    <property type="match status" value="1"/>
</dbReference>
<dbReference type="GO" id="GO:0015297">
    <property type="term" value="F:antiporter activity"/>
    <property type="evidence" value="ECO:0007669"/>
    <property type="project" value="UniProtKB-KW"/>
</dbReference>
<keyword evidence="6 10" id="KW-1133">Transmembrane helix</keyword>
<evidence type="ECO:0000313" key="11">
    <source>
        <dbReference type="EMBL" id="SFV30535.1"/>
    </source>
</evidence>
<dbReference type="AlphaFoldDB" id="A0A1I7N790"/>
<feature type="transmembrane region" description="Helical" evidence="10">
    <location>
        <begin position="305"/>
        <end position="333"/>
    </location>
</feature>
<feature type="transmembrane region" description="Helical" evidence="10">
    <location>
        <begin position="43"/>
        <end position="64"/>
    </location>
</feature>
<feature type="transmembrane region" description="Helical" evidence="10">
    <location>
        <begin position="184"/>
        <end position="206"/>
    </location>
</feature>
<feature type="transmembrane region" description="Helical" evidence="10">
    <location>
        <begin position="122"/>
        <end position="139"/>
    </location>
</feature>
<keyword evidence="7" id="KW-0406">Ion transport</keyword>
<sequence length="446" mass="47804">MRATFALAWPLVVAQVAQNAINTTDVIMMGWLGPEALAAGTLASTFIMPFLVGGIGLVGAVAPLTAQARGARDIKAVRRFVRQGFWIGILTALVLVPLILQVRTIMGWLGQDPALAARAEEYTQIAAWMLFPGFAIVVLRSLLSTFDAARVILLVTLVGVAVNALGNYLLMFGNWGFPRLELRGAAIATILTNLAMFAALLSFVLTHRRLRRFHILMRFWKPDWQKFHQIFALGLPIGFTVLAEVSLFTAAALLMGRLGTDEVAAHAIALQCASLAFMVPLGVGMATTVRVGIAYGRNDRAGIGYAGWSGMTLGTGFMIVSCLAFLTLAPFIVRVFLDPTKPENLNALALAATFLIVAGIFQLADGVQVVAAHALRGISDAKVPMIVAIVGYWLVGLPVAYVLGLVVGWRGVGIWIGLACGLAFVAAILLARFAWRERLGLVKIVI</sequence>
<dbReference type="InterPro" id="IPR048279">
    <property type="entry name" value="MdtK-like"/>
</dbReference>
<protein>
    <recommendedName>
        <fullName evidence="9">Multidrug-efflux transporter</fullName>
    </recommendedName>
</protein>
<organism evidence="11 12">
    <name type="scientific">Devosia crocina</name>
    <dbReference type="NCBI Taxonomy" id="429728"/>
    <lineage>
        <taxon>Bacteria</taxon>
        <taxon>Pseudomonadati</taxon>
        <taxon>Pseudomonadota</taxon>
        <taxon>Alphaproteobacteria</taxon>
        <taxon>Hyphomicrobiales</taxon>
        <taxon>Devosiaceae</taxon>
        <taxon>Devosia</taxon>
    </lineage>
</organism>
<dbReference type="PIRSF" id="PIRSF006603">
    <property type="entry name" value="DinF"/>
    <property type="match status" value="1"/>
</dbReference>
<name>A0A1I7N790_9HYPH</name>
<keyword evidence="4" id="KW-1003">Cell membrane</keyword>
<evidence type="ECO:0000256" key="6">
    <source>
        <dbReference type="ARBA" id="ARBA00022989"/>
    </source>
</evidence>
<keyword evidence="3" id="KW-0050">Antiport</keyword>
<evidence type="ECO:0000256" key="7">
    <source>
        <dbReference type="ARBA" id="ARBA00023065"/>
    </source>
</evidence>
<dbReference type="Pfam" id="PF01554">
    <property type="entry name" value="MatE"/>
    <property type="match status" value="2"/>
</dbReference>
<keyword evidence="2" id="KW-0813">Transport</keyword>
<feature type="transmembrane region" description="Helical" evidence="10">
    <location>
        <begin position="385"/>
        <end position="406"/>
    </location>
</feature>
<feature type="transmembrane region" description="Helical" evidence="10">
    <location>
        <begin position="345"/>
        <end position="364"/>
    </location>
</feature>
<evidence type="ECO:0000256" key="9">
    <source>
        <dbReference type="ARBA" id="ARBA00031636"/>
    </source>
</evidence>